<reference evidence="1" key="1">
    <citation type="journal article" date="2014" name="Int. J. Syst. Evol. Microbiol.">
        <title>Complete genome sequence of Corynebacterium casei LMG S-19264T (=DSM 44701T), isolated from a smear-ripened cheese.</title>
        <authorList>
            <consortium name="US DOE Joint Genome Institute (JGI-PGF)"/>
            <person name="Walter F."/>
            <person name="Albersmeier A."/>
            <person name="Kalinowski J."/>
            <person name="Ruckert C."/>
        </authorList>
    </citation>
    <scope>NUCLEOTIDE SEQUENCE</scope>
    <source>
        <strain evidence="1">CGMCC 1.15725</strain>
    </source>
</reference>
<dbReference type="RefSeq" id="WP_189043802.1">
    <property type="nucleotide sequence ID" value="NZ_BMJQ01000003.1"/>
</dbReference>
<gene>
    <name evidence="1" type="ORF">GCM10011611_13080</name>
</gene>
<dbReference type="Pfam" id="PF07310">
    <property type="entry name" value="PAS_5"/>
    <property type="match status" value="1"/>
</dbReference>
<evidence type="ECO:0008006" key="3">
    <source>
        <dbReference type="Google" id="ProtNLM"/>
    </source>
</evidence>
<dbReference type="AlphaFoldDB" id="A0A8J2YRB2"/>
<organism evidence="1 2">
    <name type="scientific">Aliidongia dinghuensis</name>
    <dbReference type="NCBI Taxonomy" id="1867774"/>
    <lineage>
        <taxon>Bacteria</taxon>
        <taxon>Pseudomonadati</taxon>
        <taxon>Pseudomonadota</taxon>
        <taxon>Alphaproteobacteria</taxon>
        <taxon>Rhodospirillales</taxon>
        <taxon>Dongiaceae</taxon>
        <taxon>Aliidongia</taxon>
    </lineage>
</organism>
<evidence type="ECO:0000313" key="2">
    <source>
        <dbReference type="Proteomes" id="UP000646365"/>
    </source>
</evidence>
<reference evidence="1" key="2">
    <citation type="submission" date="2020-09" db="EMBL/GenBank/DDBJ databases">
        <authorList>
            <person name="Sun Q."/>
            <person name="Zhou Y."/>
        </authorList>
    </citation>
    <scope>NUCLEOTIDE SEQUENCE</scope>
    <source>
        <strain evidence="1">CGMCC 1.15725</strain>
    </source>
</reference>
<sequence length="182" mass="20224">MDPMIDASTFRAALATPELIRLFDYWQALRGTRPMPLWSDIRPEEIAPVLPRIWAWRLGADDDLRLRLVGEQVLAILRRNVRGKTPEDLYAPAEAAAIRARLIKVARVPTCSHTAGDIFHGAHRVGTGERLALPYAEARGGFGIIGASKATLDPDPESGLERPFDPQALYTLVGPEYFLRID</sequence>
<dbReference type="InterPro" id="IPR009922">
    <property type="entry name" value="DUF1457"/>
</dbReference>
<dbReference type="Proteomes" id="UP000646365">
    <property type="component" value="Unassembled WGS sequence"/>
</dbReference>
<protein>
    <recommendedName>
        <fullName evidence="3">PAS domain-containing protein</fullName>
    </recommendedName>
</protein>
<evidence type="ECO:0000313" key="1">
    <source>
        <dbReference type="EMBL" id="GGF08993.1"/>
    </source>
</evidence>
<name>A0A8J2YRB2_9PROT</name>
<accession>A0A8J2YRB2</accession>
<proteinExistence type="predicted"/>
<dbReference type="EMBL" id="BMJQ01000003">
    <property type="protein sequence ID" value="GGF08993.1"/>
    <property type="molecule type" value="Genomic_DNA"/>
</dbReference>
<keyword evidence="2" id="KW-1185">Reference proteome</keyword>
<comment type="caution">
    <text evidence="1">The sequence shown here is derived from an EMBL/GenBank/DDBJ whole genome shotgun (WGS) entry which is preliminary data.</text>
</comment>